<dbReference type="PANTHER" id="PTHR10696">
    <property type="entry name" value="GAMMA-BUTYROBETAINE HYDROXYLASE-RELATED"/>
    <property type="match status" value="1"/>
</dbReference>
<keyword evidence="6" id="KW-0124">Carnitine biosynthesis</keyword>
<dbReference type="EMBL" id="CAXKWB010011692">
    <property type="protein sequence ID" value="CAL4102201.1"/>
    <property type="molecule type" value="Genomic_DNA"/>
</dbReference>
<dbReference type="GO" id="GO:0045329">
    <property type="term" value="P:carnitine biosynthetic process"/>
    <property type="evidence" value="ECO:0007669"/>
    <property type="project" value="UniProtKB-KW"/>
</dbReference>
<evidence type="ECO:0008006" key="14">
    <source>
        <dbReference type="Google" id="ProtNLM"/>
    </source>
</evidence>
<gene>
    <name evidence="12" type="ORF">MNOR_LOCUS17206</name>
</gene>
<proteinExistence type="inferred from homology"/>
<dbReference type="Proteomes" id="UP001497623">
    <property type="component" value="Unassembled WGS sequence"/>
</dbReference>
<evidence type="ECO:0000256" key="1">
    <source>
        <dbReference type="ARBA" id="ARBA00001954"/>
    </source>
</evidence>
<name>A0AAV2QWP0_MEGNR</name>
<feature type="non-terminal residue" evidence="12">
    <location>
        <position position="1"/>
    </location>
</feature>
<feature type="domain" description="Gamma-butyrobetaine hydroxylase-like N-terminal" evidence="11">
    <location>
        <begin position="118"/>
        <end position="193"/>
    </location>
</feature>
<protein>
    <recommendedName>
        <fullName evidence="14">Gamma-butyrobetaine dioxygenase</fullName>
    </recommendedName>
</protein>
<keyword evidence="7" id="KW-0223">Dioxygenase</keyword>
<evidence type="ECO:0000256" key="5">
    <source>
        <dbReference type="ARBA" id="ARBA00022723"/>
    </source>
</evidence>
<evidence type="ECO:0000256" key="7">
    <source>
        <dbReference type="ARBA" id="ARBA00022964"/>
    </source>
</evidence>
<comment type="caution">
    <text evidence="12">The sequence shown here is derived from an EMBL/GenBank/DDBJ whole genome shotgun (WGS) entry which is preliminary data.</text>
</comment>
<evidence type="ECO:0000313" key="13">
    <source>
        <dbReference type="Proteomes" id="UP001497623"/>
    </source>
</evidence>
<dbReference type="PANTHER" id="PTHR10696:SF33">
    <property type="entry name" value="GAMMA-BUTYROBETAINE DIOXYGENASE"/>
    <property type="match status" value="1"/>
</dbReference>
<keyword evidence="13" id="KW-1185">Reference proteome</keyword>
<evidence type="ECO:0000256" key="3">
    <source>
        <dbReference type="ARBA" id="ARBA00005022"/>
    </source>
</evidence>
<accession>A0AAV2QWP0</accession>
<dbReference type="InterPro" id="IPR042098">
    <property type="entry name" value="TauD-like_sf"/>
</dbReference>
<dbReference type="SUPFAM" id="SSF51197">
    <property type="entry name" value="Clavaminate synthase-like"/>
    <property type="match status" value="1"/>
</dbReference>
<keyword evidence="5" id="KW-0479">Metal-binding</keyword>
<dbReference type="Pfam" id="PF06155">
    <property type="entry name" value="GBBH-like_N"/>
    <property type="match status" value="1"/>
</dbReference>
<keyword evidence="9" id="KW-0408">Iron</keyword>
<dbReference type="GO" id="GO:0005739">
    <property type="term" value="C:mitochondrion"/>
    <property type="evidence" value="ECO:0007669"/>
    <property type="project" value="TreeGrafter"/>
</dbReference>
<dbReference type="InterPro" id="IPR050411">
    <property type="entry name" value="AlphaKG_dependent_hydroxylases"/>
</dbReference>
<evidence type="ECO:0000256" key="2">
    <source>
        <dbReference type="ARBA" id="ARBA00001961"/>
    </source>
</evidence>
<dbReference type="GO" id="GO:0016706">
    <property type="term" value="F:2-oxoglutarate-dependent dioxygenase activity"/>
    <property type="evidence" value="ECO:0007669"/>
    <property type="project" value="UniProtKB-ARBA"/>
</dbReference>
<dbReference type="FunFam" id="3.60.130.10:FF:000001">
    <property type="entry name" value="Trimethyllysine dioxygenase, mitochondrial"/>
    <property type="match status" value="1"/>
</dbReference>
<comment type="similarity">
    <text evidence="4">Belongs to the gamma-BBH/TMLD family.</text>
</comment>
<dbReference type="Gene3D" id="3.60.130.10">
    <property type="entry name" value="Clavaminate synthase-like"/>
    <property type="match status" value="1"/>
</dbReference>
<comment type="cofactor">
    <cofactor evidence="2">
        <name>L-ascorbate</name>
        <dbReference type="ChEBI" id="CHEBI:38290"/>
    </cofactor>
</comment>
<organism evidence="12 13">
    <name type="scientific">Meganyctiphanes norvegica</name>
    <name type="common">Northern krill</name>
    <name type="synonym">Thysanopoda norvegica</name>
    <dbReference type="NCBI Taxonomy" id="48144"/>
    <lineage>
        <taxon>Eukaryota</taxon>
        <taxon>Metazoa</taxon>
        <taxon>Ecdysozoa</taxon>
        <taxon>Arthropoda</taxon>
        <taxon>Crustacea</taxon>
        <taxon>Multicrustacea</taxon>
        <taxon>Malacostraca</taxon>
        <taxon>Eumalacostraca</taxon>
        <taxon>Eucarida</taxon>
        <taxon>Euphausiacea</taxon>
        <taxon>Euphausiidae</taxon>
        <taxon>Meganyctiphanes</taxon>
    </lineage>
</organism>
<feature type="domain" description="TauD/TfdA-like" evidence="10">
    <location>
        <begin position="230"/>
        <end position="465"/>
    </location>
</feature>
<evidence type="ECO:0000256" key="8">
    <source>
        <dbReference type="ARBA" id="ARBA00023002"/>
    </source>
</evidence>
<dbReference type="FunFam" id="3.30.2020.30:FF:000002">
    <property type="entry name" value="Putative gamma-butyrobetaine dioxygenase"/>
    <property type="match status" value="1"/>
</dbReference>
<reference evidence="12 13" key="1">
    <citation type="submission" date="2024-05" db="EMBL/GenBank/DDBJ databases">
        <authorList>
            <person name="Wallberg A."/>
        </authorList>
    </citation>
    <scope>NUCLEOTIDE SEQUENCE [LARGE SCALE GENOMIC DNA]</scope>
</reference>
<dbReference type="GO" id="GO:0046872">
    <property type="term" value="F:metal ion binding"/>
    <property type="evidence" value="ECO:0007669"/>
    <property type="project" value="UniProtKB-KW"/>
</dbReference>
<evidence type="ECO:0000256" key="6">
    <source>
        <dbReference type="ARBA" id="ARBA00022873"/>
    </source>
</evidence>
<keyword evidence="8" id="KW-0560">Oxidoreductase</keyword>
<evidence type="ECO:0000313" key="12">
    <source>
        <dbReference type="EMBL" id="CAL4102201.1"/>
    </source>
</evidence>
<comment type="cofactor">
    <cofactor evidence="1">
        <name>Fe(2+)</name>
        <dbReference type="ChEBI" id="CHEBI:29033"/>
    </cofactor>
</comment>
<dbReference type="InterPro" id="IPR010376">
    <property type="entry name" value="GBBH-like_N"/>
</dbReference>
<sequence length="489" mass="55905">HSYQLTMLAVGAKVARPFTFKKCCDLLVSPEGQRCYLQLKQLSGLPKYPTKYILTIGYFTNNCPQTTLQQQQIFNKFPLTLNTFSTTTKCLSEAAPKHYIATNNDVSVLCAKLVTNGMVFVSFSDGTSGEFPCVWMRDNCQCSKCYNTHALARTTLLDDLDVDVEPTSIKVSDDSLQVAWSDGHQSEFEASWLKKRLFTPEAREQHRTRFKLKRVLWGDNFQIPEIEYSPLLTDDKALLDLIVAVEKHGIALVKNSPQEVGPVLKIIDRLGFVKHTHFGYDYNVTIKFEPKSMAYTKQNLPLHTDQPYYEYPPGVVFLHCVSQHKGPGGDSILSDGIKAAELLRKNYPEYFNTLASTDLYLRDRGFVTYDFDKINKNKTIVLDGNGEVRMLFYSGTSRDSLMDLEPKQVIKFYKAMKQFYQYFQDCRITMKMESGDMLVIDNSRVLHGRTAFNPSESSGMRHLHSANIDWNEVASKRRVLQDKFSLHLE</sequence>
<evidence type="ECO:0000259" key="10">
    <source>
        <dbReference type="Pfam" id="PF02668"/>
    </source>
</evidence>
<evidence type="ECO:0000256" key="4">
    <source>
        <dbReference type="ARBA" id="ARBA00008654"/>
    </source>
</evidence>
<dbReference type="InterPro" id="IPR038492">
    <property type="entry name" value="GBBH-like_N_sf"/>
</dbReference>
<comment type="pathway">
    <text evidence="3">Amine and polyamine biosynthesis; carnitine biosynthesis.</text>
</comment>
<evidence type="ECO:0000256" key="9">
    <source>
        <dbReference type="ARBA" id="ARBA00023004"/>
    </source>
</evidence>
<dbReference type="InterPro" id="IPR003819">
    <property type="entry name" value="TauD/TfdA-like"/>
</dbReference>
<dbReference type="Gene3D" id="3.30.2020.30">
    <property type="match status" value="1"/>
</dbReference>
<dbReference type="AlphaFoldDB" id="A0AAV2QWP0"/>
<evidence type="ECO:0000259" key="11">
    <source>
        <dbReference type="Pfam" id="PF06155"/>
    </source>
</evidence>
<dbReference type="Pfam" id="PF02668">
    <property type="entry name" value="TauD"/>
    <property type="match status" value="1"/>
</dbReference>